<reference evidence="7" key="1">
    <citation type="journal article" date="2021" name="Environ. Microbiol.">
        <title>Genomic characterization of three novel Desulfobacterota classes expand the metabolic and phylogenetic diversity of the phylum.</title>
        <authorList>
            <person name="Murphy C.L."/>
            <person name="Biggerstaff J."/>
            <person name="Eichhorn A."/>
            <person name="Ewing E."/>
            <person name="Shahan R."/>
            <person name="Soriano D."/>
            <person name="Stewart S."/>
            <person name="VanMol K."/>
            <person name="Walker R."/>
            <person name="Walters P."/>
            <person name="Elshahed M.S."/>
            <person name="Youssef N.H."/>
        </authorList>
    </citation>
    <scope>NUCLEOTIDE SEQUENCE</scope>
    <source>
        <strain evidence="7">Zod_Metabat.24</strain>
    </source>
</reference>
<evidence type="ECO:0000259" key="6">
    <source>
        <dbReference type="PROSITE" id="PS50850"/>
    </source>
</evidence>
<feature type="transmembrane region" description="Helical" evidence="5">
    <location>
        <begin position="80"/>
        <end position="104"/>
    </location>
</feature>
<dbReference type="Gene3D" id="1.20.1250.20">
    <property type="entry name" value="MFS general substrate transporter like domains"/>
    <property type="match status" value="2"/>
</dbReference>
<organism evidence="7 8">
    <name type="scientific">Candidatus Zymogenus saltonus</name>
    <dbReference type="NCBI Taxonomy" id="2844893"/>
    <lineage>
        <taxon>Bacteria</taxon>
        <taxon>Deltaproteobacteria</taxon>
        <taxon>Candidatus Zymogenia</taxon>
        <taxon>Candidatus Zymogeniales</taxon>
        <taxon>Candidatus Zymogenaceae</taxon>
        <taxon>Candidatus Zymogenus</taxon>
    </lineage>
</organism>
<dbReference type="AlphaFoldDB" id="A0A9D8KDP8"/>
<feature type="transmembrane region" description="Helical" evidence="5">
    <location>
        <begin position="198"/>
        <end position="218"/>
    </location>
</feature>
<dbReference type="Proteomes" id="UP000809273">
    <property type="component" value="Unassembled WGS sequence"/>
</dbReference>
<evidence type="ECO:0000256" key="1">
    <source>
        <dbReference type="ARBA" id="ARBA00004141"/>
    </source>
</evidence>
<feature type="transmembrane region" description="Helical" evidence="5">
    <location>
        <begin position="262"/>
        <end position="281"/>
    </location>
</feature>
<dbReference type="PANTHER" id="PTHR10924">
    <property type="entry name" value="MAJOR FACILITATOR SUPERFAMILY PROTEIN-RELATED"/>
    <property type="match status" value="1"/>
</dbReference>
<accession>A0A9D8KDP8</accession>
<comment type="subcellular location">
    <subcellularLocation>
        <location evidence="1">Membrane</location>
        <topology evidence="1">Multi-pass membrane protein</topology>
    </subcellularLocation>
</comment>
<gene>
    <name evidence="7" type="ORF">JW984_08355</name>
</gene>
<keyword evidence="4 5" id="KW-0472">Membrane</keyword>
<name>A0A9D8KDP8_9DELT</name>
<feature type="transmembrane region" description="Helical" evidence="5">
    <location>
        <begin position="55"/>
        <end position="74"/>
    </location>
</feature>
<evidence type="ECO:0000256" key="4">
    <source>
        <dbReference type="ARBA" id="ARBA00023136"/>
    </source>
</evidence>
<dbReference type="InterPro" id="IPR020846">
    <property type="entry name" value="MFS_dom"/>
</dbReference>
<dbReference type="Pfam" id="PF07690">
    <property type="entry name" value="MFS_1"/>
    <property type="match status" value="1"/>
</dbReference>
<evidence type="ECO:0000256" key="2">
    <source>
        <dbReference type="ARBA" id="ARBA00022692"/>
    </source>
</evidence>
<feature type="transmembrane region" description="Helical" evidence="5">
    <location>
        <begin position="322"/>
        <end position="340"/>
    </location>
</feature>
<proteinExistence type="predicted"/>
<evidence type="ECO:0000256" key="5">
    <source>
        <dbReference type="SAM" id="Phobius"/>
    </source>
</evidence>
<dbReference type="PROSITE" id="PS50850">
    <property type="entry name" value="MFS"/>
    <property type="match status" value="1"/>
</dbReference>
<comment type="caution">
    <text evidence="7">The sequence shown here is derived from an EMBL/GenBank/DDBJ whole genome shotgun (WGS) entry which is preliminary data.</text>
</comment>
<evidence type="ECO:0000313" key="7">
    <source>
        <dbReference type="EMBL" id="MBN1573190.1"/>
    </source>
</evidence>
<feature type="transmembrane region" description="Helical" evidence="5">
    <location>
        <begin position="287"/>
        <end position="310"/>
    </location>
</feature>
<dbReference type="EMBL" id="JAFGIX010000041">
    <property type="protein sequence ID" value="MBN1573190.1"/>
    <property type="molecule type" value="Genomic_DNA"/>
</dbReference>
<reference evidence="7" key="2">
    <citation type="submission" date="2021-01" db="EMBL/GenBank/DDBJ databases">
        <authorList>
            <person name="Hahn C.R."/>
            <person name="Youssef N.H."/>
            <person name="Elshahed M."/>
        </authorList>
    </citation>
    <scope>NUCLEOTIDE SEQUENCE</scope>
    <source>
        <strain evidence="7">Zod_Metabat.24</strain>
    </source>
</reference>
<feature type="transmembrane region" description="Helical" evidence="5">
    <location>
        <begin position="147"/>
        <end position="165"/>
    </location>
</feature>
<dbReference type="GO" id="GO:0022857">
    <property type="term" value="F:transmembrane transporter activity"/>
    <property type="evidence" value="ECO:0007669"/>
    <property type="project" value="InterPro"/>
</dbReference>
<sequence>MQLHWITFAPITIESAEFYGVDELWIGMLSLIFMAIYIFMSIPASAIVDKYGIRIGVGIGAFLTGIFGLMKGLWAESFVMVFVAQAGISVAQPFILNSVTSVAVKWFPIKERATAAGISMLGQLLGVMIAMALTPFLFKAYDMKGMLMIYGVATVAITVLFLGLMREKPPTSPDPEGREERHTVFEGLKHILKQKDMIILIFIFFLAMGMFNAITTWIERILAPRGFTSDQAGIVGAIMLVGGILGAIVFPTLSDRKGKRKFFMLLAIALITPGLIGLTFATNYTLLLISSFVFGFFFLAAGPIGFQYSAEVSHPAPEATSQGLLVLSAQISGILFIFGMDMFTTADGSMTPFMLAYVGMMILNIVLAAFLKESEMIKEPE</sequence>
<evidence type="ECO:0000256" key="3">
    <source>
        <dbReference type="ARBA" id="ARBA00022989"/>
    </source>
</evidence>
<feature type="transmembrane region" description="Helical" evidence="5">
    <location>
        <begin position="230"/>
        <end position="250"/>
    </location>
</feature>
<feature type="transmembrane region" description="Helical" evidence="5">
    <location>
        <begin position="24"/>
        <end position="48"/>
    </location>
</feature>
<dbReference type="GO" id="GO:0016020">
    <property type="term" value="C:membrane"/>
    <property type="evidence" value="ECO:0007669"/>
    <property type="project" value="UniProtKB-SubCell"/>
</dbReference>
<feature type="domain" description="Major facilitator superfamily (MFS) profile" evidence="6">
    <location>
        <begin position="1"/>
        <end position="376"/>
    </location>
</feature>
<evidence type="ECO:0000313" key="8">
    <source>
        <dbReference type="Proteomes" id="UP000809273"/>
    </source>
</evidence>
<dbReference type="InterPro" id="IPR049680">
    <property type="entry name" value="FLVCR1-2_SLC49-like"/>
</dbReference>
<keyword evidence="2 5" id="KW-0812">Transmembrane</keyword>
<protein>
    <submittedName>
        <fullName evidence="7">MFS transporter</fullName>
    </submittedName>
</protein>
<dbReference type="SUPFAM" id="SSF103473">
    <property type="entry name" value="MFS general substrate transporter"/>
    <property type="match status" value="1"/>
</dbReference>
<feature type="transmembrane region" description="Helical" evidence="5">
    <location>
        <begin position="116"/>
        <end position="141"/>
    </location>
</feature>
<dbReference type="InterPro" id="IPR011701">
    <property type="entry name" value="MFS"/>
</dbReference>
<feature type="transmembrane region" description="Helical" evidence="5">
    <location>
        <begin position="352"/>
        <end position="371"/>
    </location>
</feature>
<keyword evidence="3 5" id="KW-1133">Transmembrane helix</keyword>
<dbReference type="InterPro" id="IPR036259">
    <property type="entry name" value="MFS_trans_sf"/>
</dbReference>
<dbReference type="PANTHER" id="PTHR10924:SF6">
    <property type="entry name" value="SOLUTE CARRIER FAMILY 49 MEMBER A3"/>
    <property type="match status" value="1"/>
</dbReference>